<feature type="transmembrane region" description="Helical" evidence="7">
    <location>
        <begin position="237"/>
        <end position="258"/>
    </location>
</feature>
<evidence type="ECO:0000256" key="6">
    <source>
        <dbReference type="ARBA" id="ARBA00023136"/>
    </source>
</evidence>
<proteinExistence type="inferred from homology"/>
<dbReference type="PANTHER" id="PTHR30489">
    <property type="entry name" value="LIPOPROTEIN-RELEASING SYSTEM TRANSMEMBRANE PROTEIN LOLE"/>
    <property type="match status" value="1"/>
</dbReference>
<dbReference type="Pfam" id="PF02687">
    <property type="entry name" value="FtsX"/>
    <property type="match status" value="1"/>
</dbReference>
<feature type="transmembrane region" description="Helical" evidence="7">
    <location>
        <begin position="27"/>
        <end position="50"/>
    </location>
</feature>
<feature type="transmembrane region" description="Helical" evidence="7">
    <location>
        <begin position="336"/>
        <end position="358"/>
    </location>
</feature>
<evidence type="ECO:0000313" key="10">
    <source>
        <dbReference type="Proteomes" id="UP001317705"/>
    </source>
</evidence>
<keyword evidence="3" id="KW-1003">Cell membrane</keyword>
<evidence type="ECO:0000259" key="8">
    <source>
        <dbReference type="Pfam" id="PF02687"/>
    </source>
</evidence>
<dbReference type="EMBL" id="AP027151">
    <property type="protein sequence ID" value="BDV42389.1"/>
    <property type="molecule type" value="Genomic_DNA"/>
</dbReference>
<organism evidence="9 10">
    <name type="scientific">Geotalea uraniireducens</name>
    <dbReference type="NCBI Taxonomy" id="351604"/>
    <lineage>
        <taxon>Bacteria</taxon>
        <taxon>Pseudomonadati</taxon>
        <taxon>Thermodesulfobacteriota</taxon>
        <taxon>Desulfuromonadia</taxon>
        <taxon>Geobacterales</taxon>
        <taxon>Geobacteraceae</taxon>
        <taxon>Geotalea</taxon>
    </lineage>
</organism>
<protein>
    <submittedName>
        <fullName evidence="9">ABC transporter permease</fullName>
    </submittedName>
</protein>
<keyword evidence="4 7" id="KW-0812">Transmembrane</keyword>
<gene>
    <name evidence="9" type="ORF">GURASL_13120</name>
</gene>
<feature type="domain" description="ABC3 transporter permease C-terminal" evidence="8">
    <location>
        <begin position="243"/>
        <end position="372"/>
    </location>
</feature>
<reference evidence="9 10" key="1">
    <citation type="submission" date="2022-12" db="EMBL/GenBank/DDBJ databases">
        <title>Polyphasic characterization of Geotalea uranireducens NIT-SL11 newly isolated from a complex of sewage sludge and microbially reduced graphene oxide.</title>
        <authorList>
            <person name="Xie L."/>
            <person name="Yoshida N."/>
            <person name="Meng L."/>
        </authorList>
    </citation>
    <scope>NUCLEOTIDE SEQUENCE [LARGE SCALE GENOMIC DNA]</scope>
    <source>
        <strain evidence="9 10">NIT-SL11</strain>
    </source>
</reference>
<dbReference type="InterPro" id="IPR051447">
    <property type="entry name" value="Lipoprotein-release_system"/>
</dbReference>
<dbReference type="Proteomes" id="UP001317705">
    <property type="component" value="Chromosome"/>
</dbReference>
<evidence type="ECO:0000256" key="4">
    <source>
        <dbReference type="ARBA" id="ARBA00022692"/>
    </source>
</evidence>
<keyword evidence="5 7" id="KW-1133">Transmembrane helix</keyword>
<name>A0ABM8EIW8_9BACT</name>
<evidence type="ECO:0000256" key="7">
    <source>
        <dbReference type="SAM" id="Phobius"/>
    </source>
</evidence>
<dbReference type="PANTHER" id="PTHR30489:SF0">
    <property type="entry name" value="LIPOPROTEIN-RELEASING SYSTEM TRANSMEMBRANE PROTEIN LOLE"/>
    <property type="match status" value="1"/>
</dbReference>
<comment type="similarity">
    <text evidence="2">Belongs to the ABC-4 integral membrane protein family. LolC/E subfamily.</text>
</comment>
<accession>A0ABM8EIW8</accession>
<evidence type="ECO:0000256" key="1">
    <source>
        <dbReference type="ARBA" id="ARBA00004651"/>
    </source>
</evidence>
<keyword evidence="6 7" id="KW-0472">Membrane</keyword>
<evidence type="ECO:0000256" key="2">
    <source>
        <dbReference type="ARBA" id="ARBA00005236"/>
    </source>
</evidence>
<dbReference type="RefSeq" id="WP_282002827.1">
    <property type="nucleotide sequence ID" value="NZ_AP027151.1"/>
</dbReference>
<evidence type="ECO:0000256" key="5">
    <source>
        <dbReference type="ARBA" id="ARBA00022989"/>
    </source>
</evidence>
<evidence type="ECO:0000313" key="9">
    <source>
        <dbReference type="EMBL" id="BDV42389.1"/>
    </source>
</evidence>
<dbReference type="InterPro" id="IPR003838">
    <property type="entry name" value="ABC3_permease_C"/>
</dbReference>
<feature type="transmembrane region" description="Helical" evidence="7">
    <location>
        <begin position="294"/>
        <end position="315"/>
    </location>
</feature>
<keyword evidence="10" id="KW-1185">Reference proteome</keyword>
<sequence length="378" mass="41716">MKHALDRYLNILQYTIAALLRRRGKNFSLLVIFTFLIFVLASVMFFTTALKREAALLLEGAPDLVVQKMMAGRHDPIPLTYATRIEAIRGVTEVRPRLWGYYYEPVARANYTLMVPLAAPPPAGEVSIGRGVARSLHLAVGDLVMLHDYRGGIVPFEVRSLFAADSELVSSDLLLMAEPDFRALFNVPAAVAIDLAVSVSNPRELPTVAAKITAALPDTRVIVRDDMLRTYAAIFDWRAGMMIVILFAAILSFVIFAWDKATGLSAEERKEIGILRAVGWDTADIILLKVWEGAVIALTSFLLGVILAYGHVFFLGTTIFEQALKGWSTLYPRFRLTPFIGGGQLVVLFMLTVAPYLAATVVPAWRAATTDPESVMRN</sequence>
<evidence type="ECO:0000256" key="3">
    <source>
        <dbReference type="ARBA" id="ARBA00022475"/>
    </source>
</evidence>
<comment type="subcellular location">
    <subcellularLocation>
        <location evidence="1">Cell membrane</location>
        <topology evidence="1">Multi-pass membrane protein</topology>
    </subcellularLocation>
</comment>